<sequence length="167" mass="18193">MSGDKWSKDIIAFFNNSIFSTSNSTTINDDITQGHLTDMWEEDFECAFEDGVEGPVFHASAPPALSLHPNEPLPSVDNTETSPTIAPQIGLSASISTVMQHLVLASDTQDQVVSEHDTNTDTIIVDTTVKPKPKPRPKAKHGKGKAGLDDDFELTEANTRKSSRKRS</sequence>
<dbReference type="AlphaFoldDB" id="A0AAD4E5C3"/>
<evidence type="ECO:0000256" key="1">
    <source>
        <dbReference type="SAM" id="MobiDB-lite"/>
    </source>
</evidence>
<feature type="compositionally biased region" description="Basic residues" evidence="1">
    <location>
        <begin position="131"/>
        <end position="144"/>
    </location>
</feature>
<evidence type="ECO:0000313" key="3">
    <source>
        <dbReference type="Proteomes" id="UP001195769"/>
    </source>
</evidence>
<dbReference type="EMBL" id="JABBWK010000032">
    <property type="protein sequence ID" value="KAG1899566.1"/>
    <property type="molecule type" value="Genomic_DNA"/>
</dbReference>
<dbReference type="GeneID" id="64661505"/>
<reference evidence="2" key="1">
    <citation type="journal article" date="2020" name="New Phytol.">
        <title>Comparative genomics reveals dynamic genome evolution in host specialist ectomycorrhizal fungi.</title>
        <authorList>
            <person name="Lofgren L.A."/>
            <person name="Nguyen N.H."/>
            <person name="Vilgalys R."/>
            <person name="Ruytinx J."/>
            <person name="Liao H.L."/>
            <person name="Branco S."/>
            <person name="Kuo A."/>
            <person name="LaButti K."/>
            <person name="Lipzen A."/>
            <person name="Andreopoulos W."/>
            <person name="Pangilinan J."/>
            <person name="Riley R."/>
            <person name="Hundley H."/>
            <person name="Na H."/>
            <person name="Barry K."/>
            <person name="Grigoriev I.V."/>
            <person name="Stajich J.E."/>
            <person name="Kennedy P.G."/>
        </authorList>
    </citation>
    <scope>NUCLEOTIDE SEQUENCE</scope>
    <source>
        <strain evidence="2">FC203</strain>
    </source>
</reference>
<feature type="region of interest" description="Disordered" evidence="1">
    <location>
        <begin position="126"/>
        <end position="167"/>
    </location>
</feature>
<accession>A0AAD4E5C3</accession>
<organism evidence="2 3">
    <name type="scientific">Suillus fuscotomentosus</name>
    <dbReference type="NCBI Taxonomy" id="1912939"/>
    <lineage>
        <taxon>Eukaryota</taxon>
        <taxon>Fungi</taxon>
        <taxon>Dikarya</taxon>
        <taxon>Basidiomycota</taxon>
        <taxon>Agaricomycotina</taxon>
        <taxon>Agaricomycetes</taxon>
        <taxon>Agaricomycetidae</taxon>
        <taxon>Boletales</taxon>
        <taxon>Suillineae</taxon>
        <taxon>Suillaceae</taxon>
        <taxon>Suillus</taxon>
    </lineage>
</organism>
<dbReference type="Proteomes" id="UP001195769">
    <property type="component" value="Unassembled WGS sequence"/>
</dbReference>
<gene>
    <name evidence="2" type="ORF">F5891DRAFT_1189725</name>
</gene>
<name>A0AAD4E5C3_9AGAM</name>
<protein>
    <submittedName>
        <fullName evidence="2">Uncharacterized protein</fullName>
    </submittedName>
</protein>
<keyword evidence="3" id="KW-1185">Reference proteome</keyword>
<evidence type="ECO:0000313" key="2">
    <source>
        <dbReference type="EMBL" id="KAG1899566.1"/>
    </source>
</evidence>
<dbReference type="RefSeq" id="XP_041225142.1">
    <property type="nucleotide sequence ID" value="XM_041367207.1"/>
</dbReference>
<comment type="caution">
    <text evidence="2">The sequence shown here is derived from an EMBL/GenBank/DDBJ whole genome shotgun (WGS) entry which is preliminary data.</text>
</comment>
<proteinExistence type="predicted"/>